<evidence type="ECO:0000313" key="1">
    <source>
        <dbReference type="EMBL" id="TKB47327.1"/>
    </source>
</evidence>
<sequence length="178" mass="19791">MKLHDLVEAIMDSVTEAQQRVERQNISNLLQYFDHDPERNSFSPKSVELVIPQHATDDQGEVIMDEQGAQTEENRVQVPLIALLQLNPIKIRDMAIKFDVGLGEVETLKSAAGSGVEHKLASMMAQDPCRKVMNTDLGGRAGFGLSRKGRNAEVTITFESGELPEGYLKVNSHLMKLF</sequence>
<gene>
    <name evidence="1" type="ORF">FCL40_15875</name>
</gene>
<name>A0A4U1B9A9_9GAMM</name>
<dbReference type="InterPro" id="IPR024510">
    <property type="entry name" value="DUF2589"/>
</dbReference>
<dbReference type="EMBL" id="SWCI01000014">
    <property type="protein sequence ID" value="TKB47327.1"/>
    <property type="molecule type" value="Genomic_DNA"/>
</dbReference>
<accession>A0A4U1B9A9</accession>
<keyword evidence="2" id="KW-1185">Reference proteome</keyword>
<dbReference type="OrthoDB" id="2381442at2"/>
<organism evidence="1 2">
    <name type="scientific">Ferrimonas sediminicola</name>
    <dbReference type="NCBI Taxonomy" id="2569538"/>
    <lineage>
        <taxon>Bacteria</taxon>
        <taxon>Pseudomonadati</taxon>
        <taxon>Pseudomonadota</taxon>
        <taxon>Gammaproteobacteria</taxon>
        <taxon>Alteromonadales</taxon>
        <taxon>Ferrimonadaceae</taxon>
        <taxon>Ferrimonas</taxon>
    </lineage>
</organism>
<dbReference type="AlphaFoldDB" id="A0A4U1B9A9"/>
<proteinExistence type="predicted"/>
<comment type="caution">
    <text evidence="1">The sequence shown here is derived from an EMBL/GenBank/DDBJ whole genome shotgun (WGS) entry which is preliminary data.</text>
</comment>
<dbReference type="RefSeq" id="WP_136854283.1">
    <property type="nucleotide sequence ID" value="NZ_SWCI01000014.1"/>
</dbReference>
<dbReference type="Pfam" id="PF11655">
    <property type="entry name" value="DUF2589"/>
    <property type="match status" value="1"/>
</dbReference>
<reference evidence="1 2" key="1">
    <citation type="submission" date="2019-04" db="EMBL/GenBank/DDBJ databases">
        <authorList>
            <person name="Hwang J.C."/>
        </authorList>
    </citation>
    <scope>NUCLEOTIDE SEQUENCE [LARGE SCALE GENOMIC DNA]</scope>
    <source>
        <strain evidence="1 2">IMCC35001</strain>
    </source>
</reference>
<evidence type="ECO:0000313" key="2">
    <source>
        <dbReference type="Proteomes" id="UP000305674"/>
    </source>
</evidence>
<protein>
    <submittedName>
        <fullName evidence="1">DUF2589 domain-containing protein</fullName>
    </submittedName>
</protein>
<dbReference type="Proteomes" id="UP000305674">
    <property type="component" value="Unassembled WGS sequence"/>
</dbReference>